<sequence>MTPRRVALVVIALAIAVPPVAAHVPSDPGNNDSPRFAVTVTDAAKSWSYYDEIEDGRAQYYRVTVDAGERLVVSAFTPRSDEFTPSLVVMAPGLEGRDAPAGVTVPDGMGTIVVEGERPASPGYEPFAPSANYETAAFERSTDERTTYLVALYEPEVRNGAAGVAIGYRESFTPTEYATVPFSLVENRLWEGQSPALAVGPFALALVAGAGLFRRQVESRPWTVATVLVAAGGCCFSRPG</sequence>
<organism evidence="1 2">
    <name type="scientific">Halobaculum litoreum</name>
    <dbReference type="NCBI Taxonomy" id="3031998"/>
    <lineage>
        <taxon>Archaea</taxon>
        <taxon>Methanobacteriati</taxon>
        <taxon>Methanobacteriota</taxon>
        <taxon>Stenosarchaea group</taxon>
        <taxon>Halobacteria</taxon>
        <taxon>Halobacteriales</taxon>
        <taxon>Haloferacaceae</taxon>
        <taxon>Halobaculum</taxon>
    </lineage>
</organism>
<dbReference type="Proteomes" id="UP001596368">
    <property type="component" value="Unassembled WGS sequence"/>
</dbReference>
<accession>A0ABD5XRH8</accession>
<reference evidence="1 2" key="1">
    <citation type="journal article" date="2019" name="Int. J. Syst. Evol. Microbiol.">
        <title>The Global Catalogue of Microorganisms (GCM) 10K type strain sequencing project: providing services to taxonomists for standard genome sequencing and annotation.</title>
        <authorList>
            <consortium name="The Broad Institute Genomics Platform"/>
            <consortium name="The Broad Institute Genome Sequencing Center for Infectious Disease"/>
            <person name="Wu L."/>
            <person name="Ma J."/>
        </authorList>
    </citation>
    <scope>NUCLEOTIDE SEQUENCE [LARGE SCALE GENOMIC DNA]</scope>
    <source>
        <strain evidence="1 2">DT92</strain>
    </source>
</reference>
<comment type="caution">
    <text evidence="1">The sequence shown here is derived from an EMBL/GenBank/DDBJ whole genome shotgun (WGS) entry which is preliminary data.</text>
</comment>
<protein>
    <submittedName>
        <fullName evidence="1">Uncharacterized protein</fullName>
    </submittedName>
</protein>
<proteinExistence type="predicted"/>
<evidence type="ECO:0000313" key="1">
    <source>
        <dbReference type="EMBL" id="MFC7137745.1"/>
    </source>
</evidence>
<dbReference type="EMBL" id="JBHSZG010000002">
    <property type="protein sequence ID" value="MFC7137745.1"/>
    <property type="molecule type" value="Genomic_DNA"/>
</dbReference>
<keyword evidence="2" id="KW-1185">Reference proteome</keyword>
<gene>
    <name evidence="1" type="ORF">ACFQRB_17335</name>
</gene>
<dbReference type="AlphaFoldDB" id="A0ABD5XRH8"/>
<name>A0ABD5XRH8_9EURY</name>
<evidence type="ECO:0000313" key="2">
    <source>
        <dbReference type="Proteomes" id="UP001596368"/>
    </source>
</evidence>